<dbReference type="RefSeq" id="WP_322446368.1">
    <property type="nucleotide sequence ID" value="NZ_JAXOFX010000005.1"/>
</dbReference>
<dbReference type="InterPro" id="IPR004839">
    <property type="entry name" value="Aminotransferase_I/II_large"/>
</dbReference>
<keyword evidence="8" id="KW-1185">Reference proteome</keyword>
<dbReference type="InterPro" id="IPR015424">
    <property type="entry name" value="PyrdxlP-dep_Trfase"/>
</dbReference>
<gene>
    <name evidence="7" type="ORF">SM124_09935</name>
</gene>
<dbReference type="InterPro" id="IPR051798">
    <property type="entry name" value="Class-II_PLP-Dep_Aminotrans"/>
</dbReference>
<dbReference type="EC" id="4.4.1.13" evidence="2"/>
<dbReference type="Pfam" id="PF00155">
    <property type="entry name" value="Aminotran_1_2"/>
    <property type="match status" value="1"/>
</dbReference>
<dbReference type="GO" id="GO:0047804">
    <property type="term" value="F:cysteine-S-conjugate beta-lyase activity"/>
    <property type="evidence" value="ECO:0007669"/>
    <property type="project" value="UniProtKB-EC"/>
</dbReference>
<feature type="domain" description="Aminotransferase class I/classII large" evidence="6">
    <location>
        <begin position="40"/>
        <end position="381"/>
    </location>
</feature>
<comment type="caution">
    <text evidence="7">The sequence shown here is derived from an EMBL/GenBank/DDBJ whole genome shotgun (WGS) entry which is preliminary data.</text>
</comment>
<name>A0ABU5IY75_9BACI</name>
<reference evidence="7 8" key="1">
    <citation type="submission" date="2023-11" db="EMBL/GenBank/DDBJ databases">
        <title>Bacillus jintuensis, isolated from a mudflat on the Beibu Gulf coast.</title>
        <authorList>
            <person name="Li M."/>
        </authorList>
    </citation>
    <scope>NUCLEOTIDE SEQUENCE [LARGE SCALE GENOMIC DNA]</scope>
    <source>
        <strain evidence="7 8">31A1R</strain>
    </source>
</reference>
<evidence type="ECO:0000256" key="5">
    <source>
        <dbReference type="ARBA" id="ARBA00037974"/>
    </source>
</evidence>
<comment type="similarity">
    <text evidence="5">Belongs to the class-II pyridoxal-phosphate-dependent aminotransferase family. MalY/PatB cystathionine beta-lyase subfamily.</text>
</comment>
<accession>A0ABU5IY75</accession>
<dbReference type="PANTHER" id="PTHR43525:SF1">
    <property type="entry name" value="PROTEIN MALY"/>
    <property type="match status" value="1"/>
</dbReference>
<dbReference type="SUPFAM" id="SSF53383">
    <property type="entry name" value="PLP-dependent transferases"/>
    <property type="match status" value="1"/>
</dbReference>
<evidence type="ECO:0000256" key="1">
    <source>
        <dbReference type="ARBA" id="ARBA00001933"/>
    </source>
</evidence>
<dbReference type="InterPro" id="IPR027619">
    <property type="entry name" value="C-S_lyase_PatB-like"/>
</dbReference>
<evidence type="ECO:0000256" key="4">
    <source>
        <dbReference type="ARBA" id="ARBA00023239"/>
    </source>
</evidence>
<evidence type="ECO:0000256" key="2">
    <source>
        <dbReference type="ARBA" id="ARBA00012224"/>
    </source>
</evidence>
<dbReference type="InterPro" id="IPR015421">
    <property type="entry name" value="PyrdxlP-dep_Trfase_major"/>
</dbReference>
<evidence type="ECO:0000313" key="8">
    <source>
        <dbReference type="Proteomes" id="UP001290455"/>
    </source>
</evidence>
<dbReference type="PANTHER" id="PTHR43525">
    <property type="entry name" value="PROTEIN MALY"/>
    <property type="match status" value="1"/>
</dbReference>
<dbReference type="EMBL" id="JAXOFX010000005">
    <property type="protein sequence ID" value="MDZ5472066.1"/>
    <property type="molecule type" value="Genomic_DNA"/>
</dbReference>
<evidence type="ECO:0000259" key="6">
    <source>
        <dbReference type="Pfam" id="PF00155"/>
    </source>
</evidence>
<dbReference type="Gene3D" id="3.40.640.10">
    <property type="entry name" value="Type I PLP-dependent aspartate aminotransferase-like (Major domain)"/>
    <property type="match status" value="1"/>
</dbReference>
<dbReference type="Proteomes" id="UP001290455">
    <property type="component" value="Unassembled WGS sequence"/>
</dbReference>
<organism evidence="7 8">
    <name type="scientific">Robertmurraya mangrovi</name>
    <dbReference type="NCBI Taxonomy" id="3098077"/>
    <lineage>
        <taxon>Bacteria</taxon>
        <taxon>Bacillati</taxon>
        <taxon>Bacillota</taxon>
        <taxon>Bacilli</taxon>
        <taxon>Bacillales</taxon>
        <taxon>Bacillaceae</taxon>
        <taxon>Robertmurraya</taxon>
    </lineage>
</organism>
<proteinExistence type="inferred from homology"/>
<evidence type="ECO:0000313" key="7">
    <source>
        <dbReference type="EMBL" id="MDZ5472066.1"/>
    </source>
</evidence>
<sequence length="391" mass="44782">MKSINFQQVVDRAKTASVKWDLTKVVFGTEDVLPMWVADMDFKPPFEVHEALQERISHGIYGYTYVPSSVAAIIQKWLENRHKWTIDPSWLLYSTGVVPSISVAIKAFTKPGDKILIQSPVYTPFYDMIKKNDRTILHSPLTLSQSKKQYEIDLKDFEEKLIKGAKLFLLCNPHNPGGRVWSENELRSIADLCLKYNCLILSDEIHSDLVFPPNVHIPIASLDEKYKNQIITFIAPSKTFNLAGLQSSAVIISDEDKREKFKNEQERQGFFTLNTFGIIAMEASYRHGEKWLNELLAYLKENIEITKEFLRVNLPDINLIEPEGTYLLWLDCRQLKLTDEEIKHALLYKGKLALEPGNKYGPGGEGFVRMNIACARETLMDGLNRLKKALN</sequence>
<keyword evidence="4 7" id="KW-0456">Lyase</keyword>
<protein>
    <recommendedName>
        <fullName evidence="2">cysteine-S-conjugate beta-lyase</fullName>
        <ecNumber evidence="2">4.4.1.13</ecNumber>
    </recommendedName>
</protein>
<keyword evidence="3" id="KW-0663">Pyridoxal phosphate</keyword>
<dbReference type="InterPro" id="IPR015422">
    <property type="entry name" value="PyrdxlP-dep_Trfase_small"/>
</dbReference>
<dbReference type="NCBIfam" id="TIGR04350">
    <property type="entry name" value="C_S_lyase_PatB"/>
    <property type="match status" value="1"/>
</dbReference>
<dbReference type="Gene3D" id="3.90.1150.10">
    <property type="entry name" value="Aspartate Aminotransferase, domain 1"/>
    <property type="match status" value="1"/>
</dbReference>
<evidence type="ECO:0000256" key="3">
    <source>
        <dbReference type="ARBA" id="ARBA00022898"/>
    </source>
</evidence>
<comment type="cofactor">
    <cofactor evidence="1">
        <name>pyridoxal 5'-phosphate</name>
        <dbReference type="ChEBI" id="CHEBI:597326"/>
    </cofactor>
</comment>
<dbReference type="CDD" id="cd00609">
    <property type="entry name" value="AAT_like"/>
    <property type="match status" value="1"/>
</dbReference>